<feature type="region of interest" description="Disordered" evidence="1">
    <location>
        <begin position="126"/>
        <end position="164"/>
    </location>
</feature>
<dbReference type="PROSITE" id="PS50994">
    <property type="entry name" value="INTEGRASE"/>
    <property type="match status" value="1"/>
</dbReference>
<reference evidence="3" key="2">
    <citation type="journal article" date="2020" name="BMC">
        <title>Leishmania infection induces a limited differential gene expression in the sand fly midgut.</title>
        <authorList>
            <person name="Coutinho-Abreu I.V."/>
            <person name="Serafim T.D."/>
            <person name="Meneses C."/>
            <person name="Kamhawi S."/>
            <person name="Oliveira F."/>
            <person name="Valenzuela J.G."/>
        </authorList>
    </citation>
    <scope>NUCLEOTIDE SEQUENCE</scope>
    <source>
        <strain evidence="3">Jacobina</strain>
        <tissue evidence="3">Midgut</tissue>
    </source>
</reference>
<dbReference type="Gene3D" id="3.30.420.10">
    <property type="entry name" value="Ribonuclease H-like superfamily/Ribonuclease H"/>
    <property type="match status" value="1"/>
</dbReference>
<feature type="region of interest" description="Disordered" evidence="1">
    <location>
        <begin position="222"/>
        <end position="273"/>
    </location>
</feature>
<feature type="domain" description="Integrase catalytic" evidence="2">
    <location>
        <begin position="1"/>
        <end position="116"/>
    </location>
</feature>
<dbReference type="PANTHER" id="PTHR37984">
    <property type="entry name" value="PROTEIN CBG26694"/>
    <property type="match status" value="1"/>
</dbReference>
<dbReference type="GO" id="GO:0003676">
    <property type="term" value="F:nucleic acid binding"/>
    <property type="evidence" value="ECO:0007669"/>
    <property type="project" value="InterPro"/>
</dbReference>
<dbReference type="InterPro" id="IPR012337">
    <property type="entry name" value="RNaseH-like_sf"/>
</dbReference>
<keyword evidence="5" id="KW-1185">Reference proteome</keyword>
<name>A0A1B0CJJ0_LUTLO</name>
<dbReference type="InterPro" id="IPR001584">
    <property type="entry name" value="Integrase_cat-core"/>
</dbReference>
<evidence type="ECO:0000313" key="3">
    <source>
        <dbReference type="EMBL" id="MBC1179004.1"/>
    </source>
</evidence>
<proteinExistence type="predicted"/>
<dbReference type="PANTHER" id="PTHR37984:SF11">
    <property type="entry name" value="INTEGRASE CATALYTIC DOMAIN-CONTAINING PROTEIN"/>
    <property type="match status" value="1"/>
</dbReference>
<dbReference type="InterPro" id="IPR050951">
    <property type="entry name" value="Retrovirus_Pol_polyprotein"/>
</dbReference>
<feature type="compositionally biased region" description="Basic and acidic residues" evidence="1">
    <location>
        <begin position="135"/>
        <end position="154"/>
    </location>
</feature>
<reference evidence="5" key="1">
    <citation type="submission" date="2012-05" db="EMBL/GenBank/DDBJ databases">
        <title>Whole Genome Assembly of Lutzomyia longipalpis.</title>
        <authorList>
            <person name="Richards S."/>
            <person name="Qu C."/>
            <person name="Dillon R."/>
            <person name="Worley K."/>
            <person name="Scherer S."/>
            <person name="Batterton M."/>
            <person name="Taylor A."/>
            <person name="Hawes A."/>
            <person name="Hernandez B."/>
            <person name="Kovar C."/>
            <person name="Mandapat C."/>
            <person name="Pham C."/>
            <person name="Qu C."/>
            <person name="Jing C."/>
            <person name="Bess C."/>
            <person name="Bandaranaike D."/>
            <person name="Ngo D."/>
            <person name="Ongeri F."/>
            <person name="Arias F."/>
            <person name="Lara F."/>
            <person name="Weissenberger G."/>
            <person name="Kamau G."/>
            <person name="Han H."/>
            <person name="Shen H."/>
            <person name="Dinh H."/>
            <person name="Khalil I."/>
            <person name="Jones J."/>
            <person name="Shafer J."/>
            <person name="Jayaseelan J."/>
            <person name="Quiroz J."/>
            <person name="Blankenburg K."/>
            <person name="Nguyen L."/>
            <person name="Jackson L."/>
            <person name="Francisco L."/>
            <person name="Tang L.-Y."/>
            <person name="Pu L.-L."/>
            <person name="Perales L."/>
            <person name="Lorensuhewa L."/>
            <person name="Munidasa M."/>
            <person name="Coyle M."/>
            <person name="Taylor M."/>
            <person name="Puazo M."/>
            <person name="Firestine M."/>
            <person name="Scheel M."/>
            <person name="Javaid M."/>
            <person name="Wang M."/>
            <person name="Li M."/>
            <person name="Tabassum N."/>
            <person name="Saada N."/>
            <person name="Osuji N."/>
            <person name="Aqrawi P."/>
            <person name="Fu Q."/>
            <person name="Thornton R."/>
            <person name="Raj R."/>
            <person name="Goodspeed R."/>
            <person name="Mata R."/>
            <person name="Najjar R."/>
            <person name="Gubbala S."/>
            <person name="Lee S."/>
            <person name="Denson S."/>
            <person name="Patil S."/>
            <person name="Macmil S."/>
            <person name="Qi S."/>
            <person name="Matskevitch T."/>
            <person name="Palculict T."/>
            <person name="Mathew T."/>
            <person name="Vee V."/>
            <person name="Velamala V."/>
            <person name="Korchina V."/>
            <person name="Cai W."/>
            <person name="Liu W."/>
            <person name="Dai W."/>
            <person name="Zou X."/>
            <person name="Zhu Y."/>
            <person name="Zhang Y."/>
            <person name="Wu Y.-Q."/>
            <person name="Xin Y."/>
            <person name="Nazarath L."/>
            <person name="Kovar C."/>
            <person name="Han Y."/>
            <person name="Muzny D."/>
            <person name="Gibbs R."/>
        </authorList>
    </citation>
    <scope>NUCLEOTIDE SEQUENCE [LARGE SCALE GENOMIC DNA]</scope>
    <source>
        <strain evidence="5">Jacobina</strain>
    </source>
</reference>
<protein>
    <recommendedName>
        <fullName evidence="2">Integrase catalytic domain-containing protein</fullName>
    </recommendedName>
</protein>
<reference evidence="4" key="3">
    <citation type="submission" date="2020-05" db="UniProtKB">
        <authorList>
            <consortium name="EnsemblMetazoa"/>
        </authorList>
    </citation>
    <scope>IDENTIFICATION</scope>
    <source>
        <strain evidence="4">Jacobina</strain>
    </source>
</reference>
<sequence length="273" mass="31723">MKKITAAETIRRLDGIFTRLGYPHTITLDNAKQFVSGEFEEYCKEKGIKLNNTTPYWPQENGEVERQNRSLLKRIRISHNTNRDWKQDLNEYLMMYYTTPHSTTGKTPTELCYGRTIRSKIPGMRDVAEIPPSTDYRDQDLLRKEKGKEGENKRRNAGTSGVQVGDTVLMQNLLPGNKLQSNFGRTLYEVKRKEGATATVEDRETGRQFQRNVAHLKKYVGEERKSDEVTEQQEERRSSSRVKRPRAYPDYVVPEVKKNRKERKGCGSERTVQ</sequence>
<feature type="compositionally biased region" description="Basic and acidic residues" evidence="1">
    <location>
        <begin position="264"/>
        <end position="273"/>
    </location>
</feature>
<dbReference type="VEuPathDB" id="VectorBase:LLONM1_002460"/>
<accession>A0A1B0CJJ0</accession>
<dbReference type="VEuPathDB" id="VectorBase:LLOJ004692"/>
<evidence type="ECO:0000259" key="2">
    <source>
        <dbReference type="PROSITE" id="PS50994"/>
    </source>
</evidence>
<dbReference type="EMBL" id="AJWK01014673">
    <property type="status" value="NOT_ANNOTATED_CDS"/>
    <property type="molecule type" value="Genomic_DNA"/>
</dbReference>
<evidence type="ECO:0000256" key="1">
    <source>
        <dbReference type="SAM" id="MobiDB-lite"/>
    </source>
</evidence>
<dbReference type="EMBL" id="GITU01010301">
    <property type="protein sequence ID" value="MBC1179004.1"/>
    <property type="molecule type" value="Transcribed_RNA"/>
</dbReference>
<dbReference type="InterPro" id="IPR036397">
    <property type="entry name" value="RNaseH_sf"/>
</dbReference>
<dbReference type="AlphaFoldDB" id="A0A1B0CJJ0"/>
<organism evidence="4 5">
    <name type="scientific">Lutzomyia longipalpis</name>
    <name type="common">Sand fly</name>
    <dbReference type="NCBI Taxonomy" id="7200"/>
    <lineage>
        <taxon>Eukaryota</taxon>
        <taxon>Metazoa</taxon>
        <taxon>Ecdysozoa</taxon>
        <taxon>Arthropoda</taxon>
        <taxon>Hexapoda</taxon>
        <taxon>Insecta</taxon>
        <taxon>Pterygota</taxon>
        <taxon>Neoptera</taxon>
        <taxon>Endopterygota</taxon>
        <taxon>Diptera</taxon>
        <taxon>Nematocera</taxon>
        <taxon>Psychodoidea</taxon>
        <taxon>Psychodidae</taxon>
        <taxon>Lutzomyia</taxon>
        <taxon>Lutzomyia</taxon>
    </lineage>
</organism>
<dbReference type="EnsemblMetazoa" id="LLOJ004692-RA">
    <property type="protein sequence ID" value="LLOJ004692-PA"/>
    <property type="gene ID" value="LLOJ004692"/>
</dbReference>
<dbReference type="GO" id="GO:0015074">
    <property type="term" value="P:DNA integration"/>
    <property type="evidence" value="ECO:0007669"/>
    <property type="project" value="InterPro"/>
</dbReference>
<dbReference type="SUPFAM" id="SSF53098">
    <property type="entry name" value="Ribonuclease H-like"/>
    <property type="match status" value="1"/>
</dbReference>
<dbReference type="Proteomes" id="UP000092461">
    <property type="component" value="Unassembled WGS sequence"/>
</dbReference>
<evidence type="ECO:0000313" key="5">
    <source>
        <dbReference type="Proteomes" id="UP000092461"/>
    </source>
</evidence>
<feature type="compositionally biased region" description="Basic and acidic residues" evidence="1">
    <location>
        <begin position="222"/>
        <end position="238"/>
    </location>
</feature>
<evidence type="ECO:0000313" key="4">
    <source>
        <dbReference type="EnsemblMetazoa" id="LLOJ004692-PA"/>
    </source>
</evidence>